<evidence type="ECO:0000313" key="5">
    <source>
        <dbReference type="EMBL" id="MBB5872693.1"/>
    </source>
</evidence>
<keyword evidence="2" id="KW-0333">Golgi apparatus</keyword>
<dbReference type="Pfam" id="PF05719">
    <property type="entry name" value="GPP34"/>
    <property type="match status" value="1"/>
</dbReference>
<keyword evidence="3" id="KW-0446">Lipid-binding</keyword>
<dbReference type="Gene3D" id="1.10.3630.10">
    <property type="entry name" value="yeast vps74-n-term truncation variant domain like"/>
    <property type="match status" value="1"/>
</dbReference>
<comment type="caution">
    <text evidence="5">The sequence shown here is derived from an EMBL/GenBank/DDBJ whole genome shotgun (WGS) entry which is preliminary data.</text>
</comment>
<gene>
    <name evidence="5" type="ORF">F4553_006127</name>
</gene>
<protein>
    <recommendedName>
        <fullName evidence="7">GPP34 family phosphoprotein</fullName>
    </recommendedName>
</protein>
<dbReference type="RefSeq" id="WP_184842730.1">
    <property type="nucleotide sequence ID" value="NZ_JACHMN010000003.1"/>
</dbReference>
<dbReference type="InterPro" id="IPR038261">
    <property type="entry name" value="GPP34-like_sf"/>
</dbReference>
<sequence>MQYRRLADEYFLLCHDPDSGKLHVNHEVFATGTAGAVLGELALGNRLDITPTSVTLRGAWAADDIVVDGAVAAFQAAPRVLRADQWVEILRLKAPEIIAQRLAASGDLRPEVTRGMFGREKVTSRLNPHLASMPRVRLRNGIARPDDADAGLSMLASLVLATQVEHLTELMGGGGDDRERLRSLANRHGNPGLRHLADAVREVASRIALRAFD</sequence>
<evidence type="ECO:0000256" key="3">
    <source>
        <dbReference type="ARBA" id="ARBA00023121"/>
    </source>
</evidence>
<reference evidence="5 6" key="1">
    <citation type="submission" date="2020-08" db="EMBL/GenBank/DDBJ databases">
        <title>Sequencing the genomes of 1000 actinobacteria strains.</title>
        <authorList>
            <person name="Klenk H.-P."/>
        </authorList>
    </citation>
    <scope>NUCLEOTIDE SEQUENCE [LARGE SCALE GENOMIC DNA]</scope>
    <source>
        <strain evidence="5 6">DSM 45362</strain>
    </source>
</reference>
<name>A0A841C0L6_9ACTN</name>
<dbReference type="InterPro" id="IPR008628">
    <property type="entry name" value="GPP34-like"/>
</dbReference>
<accession>A0A841C0L6</accession>
<dbReference type="AlphaFoldDB" id="A0A841C0L6"/>
<comment type="subcellular location">
    <subcellularLocation>
        <location evidence="1">Golgi apparatus membrane</location>
        <topology evidence="1">Peripheral membrane protein</topology>
        <orientation evidence="1">Cytoplasmic side</orientation>
    </subcellularLocation>
</comment>
<dbReference type="EMBL" id="JACHMN010000003">
    <property type="protein sequence ID" value="MBB5872693.1"/>
    <property type="molecule type" value="Genomic_DNA"/>
</dbReference>
<keyword evidence="6" id="KW-1185">Reference proteome</keyword>
<dbReference type="Proteomes" id="UP000587527">
    <property type="component" value="Unassembled WGS sequence"/>
</dbReference>
<dbReference type="GO" id="GO:0012505">
    <property type="term" value="C:endomembrane system"/>
    <property type="evidence" value="ECO:0007669"/>
    <property type="project" value="UniProtKB-ARBA"/>
</dbReference>
<keyword evidence="4" id="KW-0472">Membrane</keyword>
<proteinExistence type="predicted"/>
<organism evidence="5 6">
    <name type="scientific">Allocatelliglobosispora scoriae</name>
    <dbReference type="NCBI Taxonomy" id="643052"/>
    <lineage>
        <taxon>Bacteria</taxon>
        <taxon>Bacillati</taxon>
        <taxon>Actinomycetota</taxon>
        <taxon>Actinomycetes</taxon>
        <taxon>Micromonosporales</taxon>
        <taxon>Micromonosporaceae</taxon>
        <taxon>Allocatelliglobosispora</taxon>
    </lineage>
</organism>
<dbReference type="GO" id="GO:0005737">
    <property type="term" value="C:cytoplasm"/>
    <property type="evidence" value="ECO:0007669"/>
    <property type="project" value="UniProtKB-ARBA"/>
</dbReference>
<evidence type="ECO:0000313" key="6">
    <source>
        <dbReference type="Proteomes" id="UP000587527"/>
    </source>
</evidence>
<evidence type="ECO:0000256" key="1">
    <source>
        <dbReference type="ARBA" id="ARBA00004255"/>
    </source>
</evidence>
<evidence type="ECO:0000256" key="2">
    <source>
        <dbReference type="ARBA" id="ARBA00023034"/>
    </source>
</evidence>
<dbReference type="GO" id="GO:0070273">
    <property type="term" value="F:phosphatidylinositol-4-phosphate binding"/>
    <property type="evidence" value="ECO:0007669"/>
    <property type="project" value="InterPro"/>
</dbReference>
<evidence type="ECO:0000256" key="4">
    <source>
        <dbReference type="ARBA" id="ARBA00023136"/>
    </source>
</evidence>
<evidence type="ECO:0008006" key="7">
    <source>
        <dbReference type="Google" id="ProtNLM"/>
    </source>
</evidence>